<dbReference type="GO" id="GO:0008236">
    <property type="term" value="F:serine-type peptidase activity"/>
    <property type="evidence" value="ECO:0007669"/>
    <property type="project" value="InterPro"/>
</dbReference>
<dbReference type="Proteomes" id="UP000184080">
    <property type="component" value="Unassembled WGS sequence"/>
</dbReference>
<evidence type="ECO:0000313" key="2">
    <source>
        <dbReference type="EMBL" id="SHI96048.1"/>
    </source>
</evidence>
<dbReference type="PANTHER" id="PTHR32060">
    <property type="entry name" value="TAIL-SPECIFIC PROTEASE"/>
    <property type="match status" value="1"/>
</dbReference>
<dbReference type="Pfam" id="PF03572">
    <property type="entry name" value="Peptidase_S41"/>
    <property type="match status" value="1"/>
</dbReference>
<feature type="domain" description="Tail specific protease" evidence="1">
    <location>
        <begin position="177"/>
        <end position="391"/>
    </location>
</feature>
<evidence type="ECO:0000259" key="1">
    <source>
        <dbReference type="Pfam" id="PF03572"/>
    </source>
</evidence>
<dbReference type="AlphaFoldDB" id="A0A1M6FE91"/>
<dbReference type="STRING" id="1121298.SAMN05444401_1912"/>
<dbReference type="Gene3D" id="3.90.226.10">
    <property type="entry name" value="2-enoyl-CoA Hydratase, Chain A, domain 1"/>
    <property type="match status" value="1"/>
</dbReference>
<reference evidence="2 3" key="1">
    <citation type="submission" date="2016-11" db="EMBL/GenBank/DDBJ databases">
        <authorList>
            <person name="Jaros S."/>
            <person name="Januszkiewicz K."/>
            <person name="Wedrychowicz H."/>
        </authorList>
    </citation>
    <scope>NUCLEOTIDE SEQUENCE [LARGE SCALE GENOMIC DNA]</scope>
    <source>
        <strain evidence="2 3">DSM 21864</strain>
    </source>
</reference>
<dbReference type="GO" id="GO:0030288">
    <property type="term" value="C:outer membrane-bounded periplasmic space"/>
    <property type="evidence" value="ECO:0007669"/>
    <property type="project" value="TreeGrafter"/>
</dbReference>
<dbReference type="InterPro" id="IPR029045">
    <property type="entry name" value="ClpP/crotonase-like_dom_sf"/>
</dbReference>
<dbReference type="EMBL" id="FQZO01000002">
    <property type="protein sequence ID" value="SHI96048.1"/>
    <property type="molecule type" value="Genomic_DNA"/>
</dbReference>
<evidence type="ECO:0000313" key="3">
    <source>
        <dbReference type="Proteomes" id="UP000184080"/>
    </source>
</evidence>
<keyword evidence="2" id="KW-0645">Protease</keyword>
<dbReference type="GO" id="GO:0007165">
    <property type="term" value="P:signal transduction"/>
    <property type="evidence" value="ECO:0007669"/>
    <property type="project" value="TreeGrafter"/>
</dbReference>
<dbReference type="OrthoDB" id="1653205at2"/>
<dbReference type="SUPFAM" id="SSF52096">
    <property type="entry name" value="ClpP/crotonase"/>
    <property type="match status" value="1"/>
</dbReference>
<dbReference type="CDD" id="cd07563">
    <property type="entry name" value="Peptidase_S41_IRBP"/>
    <property type="match status" value="1"/>
</dbReference>
<keyword evidence="2" id="KW-0378">Hydrolase</keyword>
<sequence length="413" mass="46818">MKKSILITLLMIVTFSFIGCMDNNKKVSNEEVSNSQELTEKEKLDDFEYMYTILKENYPYFEVNKRQNGVDWLSKKNEYIDRIKATTDDESFFNTLDIILFELNNGHTSMVDKSYYSYLKSLYSENSKFFQPWLKQLNNPKAMERYKPIQGIENGVQSSVNNITPQNVKTSILEKNKVAYLSIQSFNMFNIDEDMKTIKPFLQDVKDYKSLIIDIRENVGGATTYWTDHIVPILINRPLDYSYYIAYPGGSFSEEFVKYISGLGYEELQPISSIKSEKLRNLPPEVSESFKCYIKVTNSLKPNSPVGFNGKIYLLIDGSVFSSSEAFAVFAKSTGFATLVGERTGGDGIGSDPAICTLPNSGYCFRFTKEMGIAPDGACNFESKTEPDIKVSAVKATNFNDDEAIQAVLKLVH</sequence>
<name>A0A1M6FE91_9CLOT</name>
<dbReference type="InterPro" id="IPR005151">
    <property type="entry name" value="Tail-specific_protease"/>
</dbReference>
<keyword evidence="3" id="KW-1185">Reference proteome</keyword>
<organism evidence="2 3">
    <name type="scientific">Clostridium amylolyticum</name>
    <dbReference type="NCBI Taxonomy" id="1121298"/>
    <lineage>
        <taxon>Bacteria</taxon>
        <taxon>Bacillati</taxon>
        <taxon>Bacillota</taxon>
        <taxon>Clostridia</taxon>
        <taxon>Eubacteriales</taxon>
        <taxon>Clostridiaceae</taxon>
        <taxon>Clostridium</taxon>
    </lineage>
</organism>
<dbReference type="GO" id="GO:0004175">
    <property type="term" value="F:endopeptidase activity"/>
    <property type="evidence" value="ECO:0007669"/>
    <property type="project" value="TreeGrafter"/>
</dbReference>
<dbReference type="GO" id="GO:0006508">
    <property type="term" value="P:proteolysis"/>
    <property type="evidence" value="ECO:0007669"/>
    <property type="project" value="UniProtKB-KW"/>
</dbReference>
<protein>
    <submittedName>
        <fullName evidence="2">Tricorn protease C1 domain-containing protein</fullName>
    </submittedName>
</protein>
<dbReference type="RefSeq" id="WP_073005848.1">
    <property type="nucleotide sequence ID" value="NZ_FQZO01000002.1"/>
</dbReference>
<dbReference type="PROSITE" id="PS51257">
    <property type="entry name" value="PROKAR_LIPOPROTEIN"/>
    <property type="match status" value="1"/>
</dbReference>
<dbReference type="PANTHER" id="PTHR32060:SF30">
    <property type="entry name" value="CARBOXY-TERMINAL PROCESSING PROTEASE CTPA"/>
    <property type="match status" value="1"/>
</dbReference>
<gene>
    <name evidence="2" type="ORF">SAMN05444401_1912</name>
</gene>
<proteinExistence type="predicted"/>
<accession>A0A1M6FE91</accession>
<dbReference type="Gene3D" id="3.30.750.44">
    <property type="match status" value="1"/>
</dbReference>